<accession>A0A4Y3VFF3</accession>
<evidence type="ECO:0000256" key="1">
    <source>
        <dbReference type="SAM" id="MobiDB-lite"/>
    </source>
</evidence>
<keyword evidence="3" id="KW-1185">Reference proteome</keyword>
<dbReference type="Proteomes" id="UP000317881">
    <property type="component" value="Unassembled WGS sequence"/>
</dbReference>
<gene>
    <name evidence="2" type="ORF">SSP24_28680</name>
</gene>
<dbReference type="AlphaFoldDB" id="A0A4Y3VFF3"/>
<sequence length="63" mass="6530">MGGPLLTTDGQVDGMVFAHSATHPETGHALAADRLRALAAQGAWADAPGRTRSVSVQPSHRAR</sequence>
<comment type="caution">
    <text evidence="2">The sequence shown here is derived from an EMBL/GenBank/DDBJ whole genome shotgun (WGS) entry which is preliminary data.</text>
</comment>
<feature type="region of interest" description="Disordered" evidence="1">
    <location>
        <begin position="44"/>
        <end position="63"/>
    </location>
</feature>
<dbReference type="EMBL" id="BJND01000019">
    <property type="protein sequence ID" value="GEC05213.1"/>
    <property type="molecule type" value="Genomic_DNA"/>
</dbReference>
<feature type="compositionally biased region" description="Polar residues" evidence="1">
    <location>
        <begin position="52"/>
        <end position="63"/>
    </location>
</feature>
<protein>
    <submittedName>
        <fullName evidence="2">Uncharacterized protein</fullName>
    </submittedName>
</protein>
<reference evidence="2 3" key="1">
    <citation type="submission" date="2019-06" db="EMBL/GenBank/DDBJ databases">
        <title>Whole genome shotgun sequence of Streptomyces spinoverrucosus NBRC 14228.</title>
        <authorList>
            <person name="Hosoyama A."/>
            <person name="Uohara A."/>
            <person name="Ohji S."/>
            <person name="Ichikawa N."/>
        </authorList>
    </citation>
    <scope>NUCLEOTIDE SEQUENCE [LARGE SCALE GENOMIC DNA]</scope>
    <source>
        <strain evidence="2 3">NBRC 14228</strain>
    </source>
</reference>
<organism evidence="2 3">
    <name type="scientific">Streptomyces spinoverrucosus</name>
    <dbReference type="NCBI Taxonomy" id="284043"/>
    <lineage>
        <taxon>Bacteria</taxon>
        <taxon>Bacillati</taxon>
        <taxon>Actinomycetota</taxon>
        <taxon>Actinomycetes</taxon>
        <taxon>Kitasatosporales</taxon>
        <taxon>Streptomycetaceae</taxon>
        <taxon>Streptomyces</taxon>
    </lineage>
</organism>
<proteinExistence type="predicted"/>
<evidence type="ECO:0000313" key="3">
    <source>
        <dbReference type="Proteomes" id="UP000317881"/>
    </source>
</evidence>
<evidence type="ECO:0000313" key="2">
    <source>
        <dbReference type="EMBL" id="GEC05213.1"/>
    </source>
</evidence>
<name>A0A4Y3VFF3_9ACTN</name>